<organism evidence="1 2">
    <name type="scientific">Arthrospiribacter ruber</name>
    <dbReference type="NCBI Taxonomy" id="2487934"/>
    <lineage>
        <taxon>Bacteria</taxon>
        <taxon>Pseudomonadati</taxon>
        <taxon>Bacteroidota</taxon>
        <taxon>Cytophagia</taxon>
        <taxon>Cytophagales</taxon>
        <taxon>Cyclobacteriaceae</taxon>
        <taxon>Arthrospiribacter</taxon>
    </lineage>
</organism>
<comment type="caution">
    <text evidence="1">The sequence shown here is derived from an EMBL/GenBank/DDBJ whole genome shotgun (WGS) entry which is preliminary data.</text>
</comment>
<protein>
    <submittedName>
        <fullName evidence="1">Uncharacterized protein</fullName>
    </submittedName>
</protein>
<evidence type="ECO:0000313" key="2">
    <source>
        <dbReference type="Proteomes" id="UP000727490"/>
    </source>
</evidence>
<dbReference type="Proteomes" id="UP000727490">
    <property type="component" value="Unassembled WGS sequence"/>
</dbReference>
<dbReference type="RefSeq" id="WP_219293149.1">
    <property type="nucleotide sequence ID" value="NZ_RPHB01000009.1"/>
</dbReference>
<proteinExistence type="predicted"/>
<name>A0A951IZM0_9BACT</name>
<reference evidence="1 2" key="1">
    <citation type="journal article" date="2020" name="Syst. Appl. Microbiol.">
        <title>Arthrospiribacter ruber gen. nov., sp. nov., a novel bacterium isolated from Arthrospira cultures.</title>
        <authorList>
            <person name="Waleron M."/>
            <person name="Misztak A."/>
            <person name="Waleron M.M."/>
            <person name="Furmaniak M."/>
            <person name="Mrozik A."/>
            <person name="Waleron K."/>
        </authorList>
    </citation>
    <scope>NUCLEOTIDE SEQUENCE [LARGE SCALE GENOMIC DNA]</scope>
    <source>
        <strain evidence="1 2">DPMB0001</strain>
    </source>
</reference>
<keyword evidence="2" id="KW-1185">Reference proteome</keyword>
<dbReference type="AlphaFoldDB" id="A0A951IZM0"/>
<evidence type="ECO:0000313" key="1">
    <source>
        <dbReference type="EMBL" id="MBW3469798.1"/>
    </source>
</evidence>
<sequence length="150" mass="16962">MRGGFTSGVSLKHFTSSRGALEFVVGSRWHGVSISGMYQMHQSGALGVPELSWVYGLGARVGHYDRYYYYYGYRGPGNCQDPNNPRCYPYYNRYRTGGFTAVGLLGIGGLEYKFKDIPFTLGIDLIPYFYFNHWGGSFIDGSILVRYILK</sequence>
<dbReference type="EMBL" id="RPHB01000009">
    <property type="protein sequence ID" value="MBW3469798.1"/>
    <property type="molecule type" value="Genomic_DNA"/>
</dbReference>
<gene>
    <name evidence="1" type="ORF">EGN73_18540</name>
</gene>
<accession>A0A951IZM0</accession>